<name>A0A7D5R6G7_9ARCH</name>
<dbReference type="Proteomes" id="UP000509478">
    <property type="component" value="Chromosome"/>
</dbReference>
<reference evidence="2 3" key="1">
    <citation type="submission" date="2018-02" db="EMBL/GenBank/DDBJ databases">
        <title>Complete genome of Nitrosopumilus ureaphilus PS0.</title>
        <authorList>
            <person name="Qin W."/>
            <person name="Zheng Y."/>
            <person name="Stahl D.A."/>
        </authorList>
    </citation>
    <scope>NUCLEOTIDE SEQUENCE [LARGE SCALE GENOMIC DNA]</scope>
    <source>
        <strain evidence="2 3">PS0</strain>
    </source>
</reference>
<dbReference type="AlphaFoldDB" id="A0A7D5R6G7"/>
<dbReference type="RefSeq" id="WP_179372600.1">
    <property type="nucleotide sequence ID" value="NZ_CP026995.1"/>
</dbReference>
<organism evidence="2 3">
    <name type="scientific">Nitrosopumilus ureiphilus</name>
    <dbReference type="NCBI Taxonomy" id="1470067"/>
    <lineage>
        <taxon>Archaea</taxon>
        <taxon>Nitrososphaerota</taxon>
        <taxon>Nitrososphaeria</taxon>
        <taxon>Nitrosopumilales</taxon>
        <taxon>Nitrosopumilaceae</taxon>
        <taxon>Nitrosopumilus</taxon>
    </lineage>
</organism>
<dbReference type="GeneID" id="56067430"/>
<feature type="transmembrane region" description="Helical" evidence="1">
    <location>
        <begin position="7"/>
        <end position="26"/>
    </location>
</feature>
<evidence type="ECO:0000313" key="2">
    <source>
        <dbReference type="EMBL" id="QLH06518.1"/>
    </source>
</evidence>
<accession>A0A7D5R6G7</accession>
<dbReference type="KEGG" id="nue:C5F50_05100"/>
<keyword evidence="1" id="KW-0812">Transmembrane</keyword>
<evidence type="ECO:0000256" key="1">
    <source>
        <dbReference type="SAM" id="Phobius"/>
    </source>
</evidence>
<proteinExistence type="predicted"/>
<dbReference type="EMBL" id="CP026995">
    <property type="protein sequence ID" value="QLH06518.1"/>
    <property type="molecule type" value="Genomic_DNA"/>
</dbReference>
<protein>
    <submittedName>
        <fullName evidence="2">Uncharacterized protein</fullName>
    </submittedName>
</protein>
<sequence>MDSVNKAAIVWSIAIASVAVGIAMLGNELDLISAQSTDPQLNLPDGYWFVTASVTPIPAEIKFLDTGAFEVTVKDEYGNVSETHVGEYVFDEANHTLEMELGSTVVLLSLFDAERDS</sequence>
<keyword evidence="3" id="KW-1185">Reference proteome</keyword>
<evidence type="ECO:0000313" key="3">
    <source>
        <dbReference type="Proteomes" id="UP000509478"/>
    </source>
</evidence>
<keyword evidence="1" id="KW-0472">Membrane</keyword>
<gene>
    <name evidence="2" type="ORF">C5F50_05100</name>
</gene>
<keyword evidence="1" id="KW-1133">Transmembrane helix</keyword>